<accession>A0ABU2JEE0</accession>
<dbReference type="Proteomes" id="UP001183176">
    <property type="component" value="Unassembled WGS sequence"/>
</dbReference>
<comment type="caution">
    <text evidence="1">The sequence shown here is derived from an EMBL/GenBank/DDBJ whole genome shotgun (WGS) entry which is preliminary data.</text>
</comment>
<gene>
    <name evidence="1" type="ORF">RM423_18390</name>
</gene>
<evidence type="ECO:0000313" key="1">
    <source>
        <dbReference type="EMBL" id="MDT0263356.1"/>
    </source>
</evidence>
<evidence type="ECO:0000313" key="2">
    <source>
        <dbReference type="Proteomes" id="UP001183176"/>
    </source>
</evidence>
<reference evidence="2" key="1">
    <citation type="submission" date="2023-07" db="EMBL/GenBank/DDBJ databases">
        <title>30 novel species of actinomycetes from the DSMZ collection.</title>
        <authorList>
            <person name="Nouioui I."/>
        </authorList>
    </citation>
    <scope>NUCLEOTIDE SEQUENCE [LARGE SCALE GENOMIC DNA]</scope>
    <source>
        <strain evidence="2">DSM 44399</strain>
    </source>
</reference>
<dbReference type="RefSeq" id="WP_311424503.1">
    <property type="nucleotide sequence ID" value="NZ_JAVREH010000036.1"/>
</dbReference>
<sequence length="73" mass="7974">MAAKHLTRSQRYPGAVDIEVDWTAEAVNDVDAVQVDPYWTSRVNALAVIGYSPAPERSWSYSPTVTSTATCTV</sequence>
<name>A0ABU2JEE0_9ACTN</name>
<proteinExistence type="predicted"/>
<organism evidence="1 2">
    <name type="scientific">Jatrophihabitans lederbergiae</name>
    <dbReference type="NCBI Taxonomy" id="3075547"/>
    <lineage>
        <taxon>Bacteria</taxon>
        <taxon>Bacillati</taxon>
        <taxon>Actinomycetota</taxon>
        <taxon>Actinomycetes</taxon>
        <taxon>Jatrophihabitantales</taxon>
        <taxon>Jatrophihabitantaceae</taxon>
        <taxon>Jatrophihabitans</taxon>
    </lineage>
</organism>
<protein>
    <submittedName>
        <fullName evidence="1">Uncharacterized protein</fullName>
    </submittedName>
</protein>
<dbReference type="EMBL" id="JAVREH010000036">
    <property type="protein sequence ID" value="MDT0263356.1"/>
    <property type="molecule type" value="Genomic_DNA"/>
</dbReference>
<keyword evidence="2" id="KW-1185">Reference proteome</keyword>